<name>A0AA40K5K4_9PEZI</name>
<feature type="region of interest" description="Disordered" evidence="1">
    <location>
        <begin position="262"/>
        <end position="285"/>
    </location>
</feature>
<comment type="caution">
    <text evidence="2">The sequence shown here is derived from an EMBL/GenBank/DDBJ whole genome shotgun (WGS) entry which is preliminary data.</text>
</comment>
<evidence type="ECO:0000256" key="1">
    <source>
        <dbReference type="SAM" id="MobiDB-lite"/>
    </source>
</evidence>
<sequence length="312" mass="33371">MVPGRLSRRLPQPLPVIDEDDAVEPPPIPSKSARRLTVNGEAGGGGVGSLLQTRFDHSLYLGSEESLPDRKPGVVKETIKDRKNNPPSQAALSSTIFPGGSYSFTTALARVSTGCTSNPSTWRCFPYAVYDPTNPGLSAAVFSWIIRPTSADSLVISSSDNPFAPSFSNITLQVLAPGQPQERFTFNLALEKSVAASAPLESASNDAAFCWFNQTVMSVTIWTRAPAEYPGGIGDLELLREEPGSNAFAPWPFKVEVRQVQRSEDGPPDCRTMGGRAVGGDLSSGRAEEEGTCRCEYRNFGLSSLPGEVSVG</sequence>
<protein>
    <submittedName>
        <fullName evidence="2">Uncharacterized protein</fullName>
    </submittedName>
</protein>
<dbReference type="AlphaFoldDB" id="A0AA40K5K4"/>
<dbReference type="Proteomes" id="UP001172155">
    <property type="component" value="Unassembled WGS sequence"/>
</dbReference>
<keyword evidence="3" id="KW-1185">Reference proteome</keyword>
<evidence type="ECO:0000313" key="2">
    <source>
        <dbReference type="EMBL" id="KAK0746342.1"/>
    </source>
</evidence>
<accession>A0AA40K5K4</accession>
<reference evidence="2" key="1">
    <citation type="submission" date="2023-06" db="EMBL/GenBank/DDBJ databases">
        <title>Genome-scale phylogeny and comparative genomics of the fungal order Sordariales.</title>
        <authorList>
            <consortium name="Lawrence Berkeley National Laboratory"/>
            <person name="Hensen N."/>
            <person name="Bonometti L."/>
            <person name="Westerberg I."/>
            <person name="Brannstrom I.O."/>
            <person name="Guillou S."/>
            <person name="Cros-Aarteil S."/>
            <person name="Calhoun S."/>
            <person name="Haridas S."/>
            <person name="Kuo A."/>
            <person name="Mondo S."/>
            <person name="Pangilinan J."/>
            <person name="Riley R."/>
            <person name="LaButti K."/>
            <person name="Andreopoulos B."/>
            <person name="Lipzen A."/>
            <person name="Chen C."/>
            <person name="Yanf M."/>
            <person name="Daum C."/>
            <person name="Ng V."/>
            <person name="Clum A."/>
            <person name="Steindorff A."/>
            <person name="Ohm R."/>
            <person name="Martin F."/>
            <person name="Silar P."/>
            <person name="Natvig D."/>
            <person name="Lalanne C."/>
            <person name="Gautier V."/>
            <person name="Ament-velasquez S.L."/>
            <person name="Kruys A."/>
            <person name="Hutchinson M.I."/>
            <person name="Powell A.J."/>
            <person name="Barry K."/>
            <person name="Miller A.N."/>
            <person name="Grigoriev I.V."/>
            <person name="Debuchy R."/>
            <person name="Gladieux P."/>
            <person name="Thoren M.H."/>
            <person name="Johannesson H."/>
        </authorList>
    </citation>
    <scope>NUCLEOTIDE SEQUENCE</scope>
    <source>
        <strain evidence="2">SMH3187-1</strain>
    </source>
</reference>
<feature type="region of interest" description="Disordered" evidence="1">
    <location>
        <begin position="1"/>
        <end position="41"/>
    </location>
</feature>
<gene>
    <name evidence="2" type="ORF">B0T18DRAFT_429321</name>
</gene>
<evidence type="ECO:0000313" key="3">
    <source>
        <dbReference type="Proteomes" id="UP001172155"/>
    </source>
</evidence>
<organism evidence="2 3">
    <name type="scientific">Schizothecium vesticola</name>
    <dbReference type="NCBI Taxonomy" id="314040"/>
    <lineage>
        <taxon>Eukaryota</taxon>
        <taxon>Fungi</taxon>
        <taxon>Dikarya</taxon>
        <taxon>Ascomycota</taxon>
        <taxon>Pezizomycotina</taxon>
        <taxon>Sordariomycetes</taxon>
        <taxon>Sordariomycetidae</taxon>
        <taxon>Sordariales</taxon>
        <taxon>Schizotheciaceae</taxon>
        <taxon>Schizothecium</taxon>
    </lineage>
</organism>
<proteinExistence type="predicted"/>
<dbReference type="EMBL" id="JAUKUD010000004">
    <property type="protein sequence ID" value="KAK0746342.1"/>
    <property type="molecule type" value="Genomic_DNA"/>
</dbReference>